<protein>
    <submittedName>
        <fullName evidence="2">Uncharacterized protein</fullName>
    </submittedName>
</protein>
<evidence type="ECO:0000256" key="1">
    <source>
        <dbReference type="SAM" id="Phobius"/>
    </source>
</evidence>
<reference evidence="2" key="1">
    <citation type="journal article" date="2015" name="Nature">
        <title>Complex archaea that bridge the gap between prokaryotes and eukaryotes.</title>
        <authorList>
            <person name="Spang A."/>
            <person name="Saw J.H."/>
            <person name="Jorgensen S.L."/>
            <person name="Zaremba-Niedzwiedzka K."/>
            <person name="Martijn J."/>
            <person name="Lind A.E."/>
            <person name="van Eijk R."/>
            <person name="Schleper C."/>
            <person name="Guy L."/>
            <person name="Ettema T.J."/>
        </authorList>
    </citation>
    <scope>NUCLEOTIDE SEQUENCE</scope>
</reference>
<accession>A0A0F9J5Q8</accession>
<keyword evidence="1" id="KW-0472">Membrane</keyword>
<evidence type="ECO:0000313" key="2">
    <source>
        <dbReference type="EMBL" id="KKM65084.1"/>
    </source>
</evidence>
<feature type="transmembrane region" description="Helical" evidence="1">
    <location>
        <begin position="34"/>
        <end position="59"/>
    </location>
</feature>
<name>A0A0F9J5Q8_9ZZZZ</name>
<keyword evidence="1" id="KW-1133">Transmembrane helix</keyword>
<proteinExistence type="predicted"/>
<sequence length="66" mass="7056">MGLVFVFIILAAGSTVLVVEELVVTFAPSVDDPLLLAVLFGTTTAAWALAVFWASHIIATKLRRGR</sequence>
<organism evidence="2">
    <name type="scientific">marine sediment metagenome</name>
    <dbReference type="NCBI Taxonomy" id="412755"/>
    <lineage>
        <taxon>unclassified sequences</taxon>
        <taxon>metagenomes</taxon>
        <taxon>ecological metagenomes</taxon>
    </lineage>
</organism>
<keyword evidence="1" id="KW-0812">Transmembrane</keyword>
<dbReference type="AlphaFoldDB" id="A0A0F9J5Q8"/>
<dbReference type="EMBL" id="LAZR01010784">
    <property type="protein sequence ID" value="KKM65084.1"/>
    <property type="molecule type" value="Genomic_DNA"/>
</dbReference>
<comment type="caution">
    <text evidence="2">The sequence shown here is derived from an EMBL/GenBank/DDBJ whole genome shotgun (WGS) entry which is preliminary data.</text>
</comment>
<gene>
    <name evidence="2" type="ORF">LCGC14_1494880</name>
</gene>